<name>A0A397KWU5_BRACM</name>
<keyword evidence="1" id="KW-1133">Transmembrane helix</keyword>
<keyword evidence="1" id="KW-0812">Transmembrane</keyword>
<organism evidence="2">
    <name type="scientific">Brassica campestris</name>
    <name type="common">Field mustard</name>
    <dbReference type="NCBI Taxonomy" id="3711"/>
    <lineage>
        <taxon>Eukaryota</taxon>
        <taxon>Viridiplantae</taxon>
        <taxon>Streptophyta</taxon>
        <taxon>Embryophyta</taxon>
        <taxon>Tracheophyta</taxon>
        <taxon>Spermatophyta</taxon>
        <taxon>Magnoliopsida</taxon>
        <taxon>eudicotyledons</taxon>
        <taxon>Gunneridae</taxon>
        <taxon>Pentapetalae</taxon>
        <taxon>rosids</taxon>
        <taxon>malvids</taxon>
        <taxon>Brassicales</taxon>
        <taxon>Brassicaceae</taxon>
        <taxon>Brassiceae</taxon>
        <taxon>Brassica</taxon>
    </lineage>
</organism>
<accession>A0A397KWU5</accession>
<keyword evidence="1" id="KW-0472">Membrane</keyword>
<proteinExistence type="predicted"/>
<protein>
    <submittedName>
        <fullName evidence="2">Uncharacterized protein</fullName>
    </submittedName>
</protein>
<dbReference type="PANTHER" id="PTHR33985">
    <property type="entry name" value="OS02G0491300 PROTEIN-RELATED"/>
    <property type="match status" value="1"/>
</dbReference>
<dbReference type="InterPro" id="IPR052806">
    <property type="entry name" value="Fasciclin-like_AGP"/>
</dbReference>
<feature type="transmembrane region" description="Helical" evidence="1">
    <location>
        <begin position="93"/>
        <end position="114"/>
    </location>
</feature>
<sequence>MWKKMKYNQKLAAYHVVSERLEFADLFSKASQSRLPTRLTNYSILVTNYSESGFDVDDVLITEAAVFVDTFIAIDFIASPLDFEIDSTLKSEWSFFSFMLITVVARIISEIFILSG</sequence>
<dbReference type="PANTHER" id="PTHR33985:SF5">
    <property type="entry name" value="FASCICLIN-LIKE ARABINOGALACTAN FAMILY PROTEIN"/>
    <property type="match status" value="1"/>
</dbReference>
<gene>
    <name evidence="2" type="ORF">BRARA_K00844</name>
</gene>
<dbReference type="Proteomes" id="UP000264353">
    <property type="component" value="Unassembled WGS sequence"/>
</dbReference>
<evidence type="ECO:0000256" key="1">
    <source>
        <dbReference type="SAM" id="Phobius"/>
    </source>
</evidence>
<evidence type="ECO:0000313" key="2">
    <source>
        <dbReference type="EMBL" id="RIA04846.1"/>
    </source>
</evidence>
<dbReference type="AlphaFoldDB" id="A0A397KWU5"/>
<reference evidence="2" key="1">
    <citation type="submission" date="2018-06" db="EMBL/GenBank/DDBJ databases">
        <title>WGS assembly of Brassica rapa FPsc.</title>
        <authorList>
            <person name="Bowman J."/>
            <person name="Kohchi T."/>
            <person name="Yamato K."/>
            <person name="Jenkins J."/>
            <person name="Shu S."/>
            <person name="Ishizaki K."/>
            <person name="Yamaoka S."/>
            <person name="Nishihama R."/>
            <person name="Nakamura Y."/>
            <person name="Berger F."/>
            <person name="Adam C."/>
            <person name="Aki S."/>
            <person name="Althoff F."/>
            <person name="Araki T."/>
            <person name="Arteaga-Vazquez M."/>
            <person name="Balasubrmanian S."/>
            <person name="Bauer D."/>
            <person name="Boehm C."/>
            <person name="Briginshaw L."/>
            <person name="Caballero-Perez J."/>
            <person name="Catarino B."/>
            <person name="Chen F."/>
            <person name="Chiyoda S."/>
            <person name="Chovatia M."/>
            <person name="Davies K."/>
            <person name="Delmans M."/>
            <person name="Demura T."/>
            <person name="Dierschke T."/>
            <person name="Dolan L."/>
            <person name="Dorantes-Acosta A."/>
            <person name="Eklund D."/>
            <person name="Florent S."/>
            <person name="Flores-Sandoval E."/>
            <person name="Fujiyama A."/>
            <person name="Fukuzawa H."/>
            <person name="Galik B."/>
            <person name="Grimanelli D."/>
            <person name="Grimwood J."/>
            <person name="Grossniklaus U."/>
            <person name="Hamada T."/>
            <person name="Haseloff J."/>
            <person name="Hetherington A."/>
            <person name="Higo A."/>
            <person name="Hirakawa Y."/>
            <person name="Hundley H."/>
            <person name="Ikeda Y."/>
            <person name="Inoue K."/>
            <person name="Inoue S."/>
            <person name="Ishida S."/>
            <person name="Jia Q."/>
            <person name="Kakita M."/>
            <person name="Kanazawa T."/>
            <person name="Kawai Y."/>
            <person name="Kawashima T."/>
            <person name="Kennedy M."/>
            <person name="Kinose K."/>
            <person name="Kinoshita T."/>
            <person name="Kohara Y."/>
            <person name="Koide E."/>
            <person name="Komatsu K."/>
            <person name="Kopischke S."/>
            <person name="Kubo M."/>
            <person name="Kyozuka J."/>
            <person name="Lagercrantz U."/>
            <person name="Lin S."/>
            <person name="Lindquist E."/>
            <person name="Lipzen A."/>
            <person name="Lu C."/>
            <person name="Luna E."/>
            <person name="Martienssen R."/>
            <person name="Minamino N."/>
            <person name="Mizutani M."/>
            <person name="Mizutani M."/>
            <person name="Mochizuki N."/>
            <person name="Monte I."/>
            <person name="Mosher R."/>
            <person name="Nagasaki H."/>
            <person name="Nakagami H."/>
            <person name="Naramoto S."/>
            <person name="Nishitani K."/>
            <person name="Ohtani M."/>
            <person name="Okamoto T."/>
            <person name="Okumura M."/>
            <person name="Phillips J."/>
            <person name="Pollak B."/>
            <person name="Reinders A."/>
            <person name="Roevekamp M."/>
            <person name="Sano R."/>
            <person name="Sawa S."/>
            <person name="Schmid M."/>
            <person name="Shirakawa M."/>
            <person name="Solano R."/>
            <person name="Spunde A."/>
            <person name="Suetsugu N."/>
            <person name="Sugano S."/>
            <person name="Sugiyama A."/>
            <person name="Sun R."/>
            <person name="Suzuki Y."/>
            <person name="Takenaka M."/>
            <person name="Takezawa D."/>
            <person name="Tomogane H."/>
            <person name="Tsuzuki M."/>
            <person name="Ueda T."/>
            <person name="Umeda M."/>
            <person name="Ward J."/>
            <person name="Watanabe Y."/>
            <person name="Yazaki K."/>
            <person name="Yokoyama R."/>
            <person name="Yoshitake Y."/>
            <person name="Yotsui I."/>
            <person name="Zachgo S."/>
            <person name="Schmutz J."/>
        </authorList>
    </citation>
    <scope>NUCLEOTIDE SEQUENCE [LARGE SCALE GENOMIC DNA]</scope>
</reference>
<dbReference type="EMBL" id="KZ865206">
    <property type="protein sequence ID" value="RIA04846.1"/>
    <property type="molecule type" value="Genomic_DNA"/>
</dbReference>